<keyword evidence="1" id="KW-0472">Membrane</keyword>
<dbReference type="EMBL" id="GGEC01065942">
    <property type="protein sequence ID" value="MBX46426.1"/>
    <property type="molecule type" value="Transcribed_RNA"/>
</dbReference>
<accession>A0A2P2NV89</accession>
<evidence type="ECO:0000313" key="2">
    <source>
        <dbReference type="EMBL" id="MBX46426.1"/>
    </source>
</evidence>
<organism evidence="2">
    <name type="scientific">Rhizophora mucronata</name>
    <name type="common">Asiatic mangrove</name>
    <dbReference type="NCBI Taxonomy" id="61149"/>
    <lineage>
        <taxon>Eukaryota</taxon>
        <taxon>Viridiplantae</taxon>
        <taxon>Streptophyta</taxon>
        <taxon>Embryophyta</taxon>
        <taxon>Tracheophyta</taxon>
        <taxon>Spermatophyta</taxon>
        <taxon>Magnoliopsida</taxon>
        <taxon>eudicotyledons</taxon>
        <taxon>Gunneridae</taxon>
        <taxon>Pentapetalae</taxon>
        <taxon>rosids</taxon>
        <taxon>fabids</taxon>
        <taxon>Malpighiales</taxon>
        <taxon>Rhizophoraceae</taxon>
        <taxon>Rhizophora</taxon>
    </lineage>
</organism>
<dbReference type="AlphaFoldDB" id="A0A2P2NV89"/>
<sequence>MLEGMVSSFVALTLGISCWFLWVTWLSPLQANFTSIFTCRILVTLIAIT</sequence>
<feature type="transmembrane region" description="Helical" evidence="1">
    <location>
        <begin position="7"/>
        <end position="25"/>
    </location>
</feature>
<keyword evidence="1" id="KW-0812">Transmembrane</keyword>
<reference evidence="2" key="1">
    <citation type="submission" date="2018-02" db="EMBL/GenBank/DDBJ databases">
        <title>Rhizophora mucronata_Transcriptome.</title>
        <authorList>
            <person name="Meera S.P."/>
            <person name="Sreeshan A."/>
            <person name="Augustine A."/>
        </authorList>
    </citation>
    <scope>NUCLEOTIDE SEQUENCE</scope>
    <source>
        <tissue evidence="2">Leaf</tissue>
    </source>
</reference>
<name>A0A2P2NV89_RHIMU</name>
<proteinExistence type="predicted"/>
<keyword evidence="1" id="KW-1133">Transmembrane helix</keyword>
<evidence type="ECO:0000256" key="1">
    <source>
        <dbReference type="SAM" id="Phobius"/>
    </source>
</evidence>
<protein>
    <submittedName>
        <fullName evidence="2">Uncharacterized protein</fullName>
    </submittedName>
</protein>